<organism evidence="1 2">
    <name type="scientific">Mucuna pruriens</name>
    <name type="common">Velvet bean</name>
    <name type="synonym">Dolichos pruriens</name>
    <dbReference type="NCBI Taxonomy" id="157652"/>
    <lineage>
        <taxon>Eukaryota</taxon>
        <taxon>Viridiplantae</taxon>
        <taxon>Streptophyta</taxon>
        <taxon>Embryophyta</taxon>
        <taxon>Tracheophyta</taxon>
        <taxon>Spermatophyta</taxon>
        <taxon>Magnoliopsida</taxon>
        <taxon>eudicotyledons</taxon>
        <taxon>Gunneridae</taxon>
        <taxon>Pentapetalae</taxon>
        <taxon>rosids</taxon>
        <taxon>fabids</taxon>
        <taxon>Fabales</taxon>
        <taxon>Fabaceae</taxon>
        <taxon>Papilionoideae</taxon>
        <taxon>50 kb inversion clade</taxon>
        <taxon>NPAAA clade</taxon>
        <taxon>indigoferoid/millettioid clade</taxon>
        <taxon>Phaseoleae</taxon>
        <taxon>Mucuna</taxon>
    </lineage>
</organism>
<evidence type="ECO:0000313" key="1">
    <source>
        <dbReference type="EMBL" id="RDX93886.1"/>
    </source>
</evidence>
<protein>
    <recommendedName>
        <fullName evidence="3">Gag-pol polyprotein</fullName>
    </recommendedName>
</protein>
<dbReference type="OrthoDB" id="1113737at2759"/>
<sequence>MRQDPPITFTNEDYEGRILHLDDPTVISVIIADYRVEWVLVDQGSSANVLFWLAFKKLGFSESSLEDCLGTLIGFAGEQVEIRGMISLETILGTGSTWKAIKMTFTVVNSPTSYNADRAKPAAGNIDNLVGVIRANQHVARRCYDESTRVLGGRQGRHIALDEQPQVHLVELNP</sequence>
<dbReference type="EMBL" id="QJKJ01004505">
    <property type="protein sequence ID" value="RDX93886.1"/>
    <property type="molecule type" value="Genomic_DNA"/>
</dbReference>
<keyword evidence="2" id="KW-1185">Reference proteome</keyword>
<comment type="caution">
    <text evidence="1">The sequence shown here is derived from an EMBL/GenBank/DDBJ whole genome shotgun (WGS) entry which is preliminary data.</text>
</comment>
<dbReference type="AlphaFoldDB" id="A0A371GTT2"/>
<gene>
    <name evidence="1" type="ORF">CR513_23788</name>
</gene>
<evidence type="ECO:0008006" key="3">
    <source>
        <dbReference type="Google" id="ProtNLM"/>
    </source>
</evidence>
<evidence type="ECO:0000313" key="2">
    <source>
        <dbReference type="Proteomes" id="UP000257109"/>
    </source>
</evidence>
<name>A0A371GTT2_MUCPR</name>
<dbReference type="PANTHER" id="PTHR33240">
    <property type="entry name" value="OS08G0508500 PROTEIN"/>
    <property type="match status" value="1"/>
</dbReference>
<reference evidence="1" key="1">
    <citation type="submission" date="2018-05" db="EMBL/GenBank/DDBJ databases">
        <title>Draft genome of Mucuna pruriens seed.</title>
        <authorList>
            <person name="Nnadi N.E."/>
            <person name="Vos R."/>
            <person name="Hasami M.H."/>
            <person name="Devisetty U.K."/>
            <person name="Aguiy J.C."/>
        </authorList>
    </citation>
    <scope>NUCLEOTIDE SEQUENCE [LARGE SCALE GENOMIC DNA]</scope>
    <source>
        <strain evidence="1">JCA_2017</strain>
    </source>
</reference>
<dbReference type="PANTHER" id="PTHR33240:SF17">
    <property type="entry name" value="EUKARYOTIC PEPTIDE CHAIN RELEASE FACTOR GTP-BINDING SUBUNIT-LIKE"/>
    <property type="match status" value="1"/>
</dbReference>
<proteinExistence type="predicted"/>
<feature type="non-terminal residue" evidence="1">
    <location>
        <position position="1"/>
    </location>
</feature>
<accession>A0A371GTT2</accession>
<dbReference type="Proteomes" id="UP000257109">
    <property type="component" value="Unassembled WGS sequence"/>
</dbReference>